<organism evidence="2 3">
    <name type="scientific">Stephania japonica</name>
    <dbReference type="NCBI Taxonomy" id="461633"/>
    <lineage>
        <taxon>Eukaryota</taxon>
        <taxon>Viridiplantae</taxon>
        <taxon>Streptophyta</taxon>
        <taxon>Embryophyta</taxon>
        <taxon>Tracheophyta</taxon>
        <taxon>Spermatophyta</taxon>
        <taxon>Magnoliopsida</taxon>
        <taxon>Ranunculales</taxon>
        <taxon>Menispermaceae</taxon>
        <taxon>Menispermoideae</taxon>
        <taxon>Cissampelideae</taxon>
        <taxon>Stephania</taxon>
    </lineage>
</organism>
<dbReference type="Proteomes" id="UP001417504">
    <property type="component" value="Unassembled WGS sequence"/>
</dbReference>
<protein>
    <submittedName>
        <fullName evidence="2">Uncharacterized protein</fullName>
    </submittedName>
</protein>
<comment type="caution">
    <text evidence="2">The sequence shown here is derived from an EMBL/GenBank/DDBJ whole genome shotgun (WGS) entry which is preliminary data.</text>
</comment>
<keyword evidence="1" id="KW-0808">Transferase</keyword>
<proteinExistence type="predicted"/>
<evidence type="ECO:0000313" key="2">
    <source>
        <dbReference type="EMBL" id="KAK9102168.1"/>
    </source>
</evidence>
<dbReference type="Pfam" id="PF00201">
    <property type="entry name" value="UDPGT"/>
    <property type="match status" value="1"/>
</dbReference>
<dbReference type="InterPro" id="IPR002213">
    <property type="entry name" value="UDP_glucos_trans"/>
</dbReference>
<evidence type="ECO:0000256" key="1">
    <source>
        <dbReference type="ARBA" id="ARBA00022679"/>
    </source>
</evidence>
<dbReference type="PANTHER" id="PTHR48045">
    <property type="entry name" value="UDP-GLYCOSYLTRANSFERASE 72B1"/>
    <property type="match status" value="1"/>
</dbReference>
<dbReference type="PANTHER" id="PTHR48045:SF34">
    <property type="entry name" value="ISOFLAVONE 7-O-GLUCOSYLTRANSFERASE 1-LIKE"/>
    <property type="match status" value="1"/>
</dbReference>
<name>A0AAP0F411_9MAGN</name>
<dbReference type="SUPFAM" id="SSF53756">
    <property type="entry name" value="UDP-Glycosyltransferase/glycogen phosphorylase"/>
    <property type="match status" value="1"/>
</dbReference>
<evidence type="ECO:0000313" key="3">
    <source>
        <dbReference type="Proteomes" id="UP001417504"/>
    </source>
</evidence>
<sequence>MRLSSISTKKLAATAPDATFSFFSTTKSNASLFPTTNAFPNITPYNVGNCVPENYKFSGHPLEPVELFLKVTPGQLQHCCLSDDEEDKLHMSDAFFGILGDIADDIEVPWVPIWAPAASSLSLHCYTDLIRQTVGPDYNVKNDDPLTLVPGMPSALCVRDIPAEVLNGESTFFTMLHKMGKTITRDAAVAVNSFDELELSIIEDLKFKFRHCLSVRPFNLIPPPSSPSPSSDSDHNGCLDWLPGHEPASVACIGFGTVMTPSRPEQAALAEAVEASGMPFIWSIPERAKANLPQGFLERVGEKAKVVSWAPQTKVNDHGATGVLLSHGGWISVLESISGGVPMICRPFFGDQNINARLVSQVWKIGVELKDGKMT</sequence>
<accession>A0AAP0F411</accession>
<gene>
    <name evidence="2" type="ORF">Sjap_019422</name>
</gene>
<reference evidence="2 3" key="1">
    <citation type="submission" date="2024-01" db="EMBL/GenBank/DDBJ databases">
        <title>Genome assemblies of Stephania.</title>
        <authorList>
            <person name="Yang L."/>
        </authorList>
    </citation>
    <scope>NUCLEOTIDE SEQUENCE [LARGE SCALE GENOMIC DNA]</scope>
    <source>
        <strain evidence="2">QJT</strain>
        <tissue evidence="2">Leaf</tissue>
    </source>
</reference>
<dbReference type="AlphaFoldDB" id="A0AAP0F411"/>
<keyword evidence="3" id="KW-1185">Reference proteome</keyword>
<dbReference type="CDD" id="cd03784">
    <property type="entry name" value="GT1_Gtf-like"/>
    <property type="match status" value="1"/>
</dbReference>
<dbReference type="EMBL" id="JBBNAE010000008">
    <property type="protein sequence ID" value="KAK9102168.1"/>
    <property type="molecule type" value="Genomic_DNA"/>
</dbReference>
<dbReference type="Gene3D" id="3.40.50.2000">
    <property type="entry name" value="Glycogen Phosphorylase B"/>
    <property type="match status" value="2"/>
</dbReference>
<dbReference type="GO" id="GO:0008194">
    <property type="term" value="F:UDP-glycosyltransferase activity"/>
    <property type="evidence" value="ECO:0007669"/>
    <property type="project" value="InterPro"/>
</dbReference>